<dbReference type="EMBL" id="JANBPK010000940">
    <property type="protein sequence ID" value="KAJ2928111.1"/>
    <property type="molecule type" value="Genomic_DNA"/>
</dbReference>
<comment type="caution">
    <text evidence="1">The sequence shown here is derived from an EMBL/GenBank/DDBJ whole genome shotgun (WGS) entry which is preliminary data.</text>
</comment>
<dbReference type="OrthoDB" id="2130433at2759"/>
<dbReference type="AlphaFoldDB" id="A0A9W8J427"/>
<accession>A0A9W8J427</accession>
<protein>
    <submittedName>
        <fullName evidence="1">Uncharacterized protein</fullName>
    </submittedName>
</protein>
<feature type="non-terminal residue" evidence="1">
    <location>
        <position position="64"/>
    </location>
</feature>
<keyword evidence="2" id="KW-1185">Reference proteome</keyword>
<proteinExistence type="predicted"/>
<evidence type="ECO:0000313" key="1">
    <source>
        <dbReference type="EMBL" id="KAJ2928111.1"/>
    </source>
</evidence>
<sequence>MSVGEDWSVSVCTKEVQYSIVELEDIPQCQKGYRLILVDTPGFNDPDKLDIVVLQEILKWLGQS</sequence>
<gene>
    <name evidence="1" type="ORF">H1R20_g8964</name>
</gene>
<dbReference type="Proteomes" id="UP001140091">
    <property type="component" value="Unassembled WGS sequence"/>
</dbReference>
<reference evidence="1" key="1">
    <citation type="submission" date="2022-06" db="EMBL/GenBank/DDBJ databases">
        <title>Genome Sequence of Candolleomyces eurysporus.</title>
        <authorList>
            <person name="Buettner E."/>
        </authorList>
    </citation>
    <scope>NUCLEOTIDE SEQUENCE</scope>
    <source>
        <strain evidence="1">VTCC 930004</strain>
    </source>
</reference>
<evidence type="ECO:0000313" key="2">
    <source>
        <dbReference type="Proteomes" id="UP001140091"/>
    </source>
</evidence>
<organism evidence="1 2">
    <name type="scientific">Candolleomyces eurysporus</name>
    <dbReference type="NCBI Taxonomy" id="2828524"/>
    <lineage>
        <taxon>Eukaryota</taxon>
        <taxon>Fungi</taxon>
        <taxon>Dikarya</taxon>
        <taxon>Basidiomycota</taxon>
        <taxon>Agaricomycotina</taxon>
        <taxon>Agaricomycetes</taxon>
        <taxon>Agaricomycetidae</taxon>
        <taxon>Agaricales</taxon>
        <taxon>Agaricineae</taxon>
        <taxon>Psathyrellaceae</taxon>
        <taxon>Candolleomyces</taxon>
    </lineage>
</organism>
<name>A0A9W8J427_9AGAR</name>
<dbReference type="Gene3D" id="3.40.50.300">
    <property type="entry name" value="P-loop containing nucleotide triphosphate hydrolases"/>
    <property type="match status" value="1"/>
</dbReference>
<dbReference type="InterPro" id="IPR027417">
    <property type="entry name" value="P-loop_NTPase"/>
</dbReference>